<dbReference type="AlphaFoldDB" id="S8AX86"/>
<feature type="region of interest" description="Disordered" evidence="1">
    <location>
        <begin position="1"/>
        <end position="38"/>
    </location>
</feature>
<gene>
    <name evidence="2" type="ORF">PDE_01469</name>
</gene>
<accession>S8AX86</accession>
<sequence length="38" mass="4536">MRQIRARYKKQGIGRALRRTLPTPRSYPTKPRKERDGP</sequence>
<reference evidence="2 3" key="1">
    <citation type="journal article" date="2013" name="PLoS ONE">
        <title>Genomic and secretomic analyses reveal unique features of the lignocellulolytic enzyme system of Penicillium decumbens.</title>
        <authorList>
            <person name="Liu G."/>
            <person name="Zhang L."/>
            <person name="Wei X."/>
            <person name="Zou G."/>
            <person name="Qin Y."/>
            <person name="Ma L."/>
            <person name="Li J."/>
            <person name="Zheng H."/>
            <person name="Wang S."/>
            <person name="Wang C."/>
            <person name="Xun L."/>
            <person name="Zhao G.-P."/>
            <person name="Zhou Z."/>
            <person name="Qu Y."/>
        </authorList>
    </citation>
    <scope>NUCLEOTIDE SEQUENCE [LARGE SCALE GENOMIC DNA]</scope>
    <source>
        <strain evidence="3">114-2 / CGMCC 5302</strain>
    </source>
</reference>
<evidence type="ECO:0000256" key="1">
    <source>
        <dbReference type="SAM" id="MobiDB-lite"/>
    </source>
</evidence>
<proteinExistence type="predicted"/>
<dbReference type="HOGENOM" id="CLU_3335786_0_0_1"/>
<evidence type="ECO:0000313" key="2">
    <source>
        <dbReference type="EMBL" id="EPS26532.1"/>
    </source>
</evidence>
<protein>
    <submittedName>
        <fullName evidence="2">Uncharacterized protein</fullName>
    </submittedName>
</protein>
<evidence type="ECO:0000313" key="3">
    <source>
        <dbReference type="Proteomes" id="UP000019376"/>
    </source>
</evidence>
<feature type="compositionally biased region" description="Basic residues" evidence="1">
    <location>
        <begin position="1"/>
        <end position="18"/>
    </location>
</feature>
<organism evidence="2 3">
    <name type="scientific">Penicillium oxalicum (strain 114-2 / CGMCC 5302)</name>
    <name type="common">Penicillium decumbens</name>
    <dbReference type="NCBI Taxonomy" id="933388"/>
    <lineage>
        <taxon>Eukaryota</taxon>
        <taxon>Fungi</taxon>
        <taxon>Dikarya</taxon>
        <taxon>Ascomycota</taxon>
        <taxon>Pezizomycotina</taxon>
        <taxon>Eurotiomycetes</taxon>
        <taxon>Eurotiomycetidae</taxon>
        <taxon>Eurotiales</taxon>
        <taxon>Aspergillaceae</taxon>
        <taxon>Penicillium</taxon>
    </lineage>
</organism>
<dbReference type="EMBL" id="KB644409">
    <property type="protein sequence ID" value="EPS26532.1"/>
    <property type="molecule type" value="Genomic_DNA"/>
</dbReference>
<keyword evidence="3" id="KW-1185">Reference proteome</keyword>
<name>S8AX86_PENO1</name>
<dbReference type="Proteomes" id="UP000019376">
    <property type="component" value="Unassembled WGS sequence"/>
</dbReference>